<dbReference type="EMBL" id="SPHZ02000011">
    <property type="protein sequence ID" value="KAF0891103.1"/>
    <property type="molecule type" value="Genomic_DNA"/>
</dbReference>
<dbReference type="GO" id="GO:0003723">
    <property type="term" value="F:RNA binding"/>
    <property type="evidence" value="ECO:0007669"/>
    <property type="project" value="InterPro"/>
</dbReference>
<gene>
    <name evidence="4" type="ORF">E2562_005181</name>
</gene>
<protein>
    <recommendedName>
        <fullName evidence="6">Pentatricopeptide repeat-containing protein</fullName>
    </recommendedName>
</protein>
<keyword evidence="1" id="KW-0677">Repeat</keyword>
<dbReference type="AlphaFoldDB" id="A0A6G1BUL8"/>
<sequence length="152" mass="16722">MCHLLPASTRLRLRTFHAAAHQQLQEPIPGFSYAALLQRSAAISDLAVSLHAALLKPDLLASHLFLCNHLLIACFKSRLHRHGLRLLDEIPHRNVVSWTAAIAGLTQEGRPREALALFRRMRHAGIRPNEFTLVSALNASSFVGGTGVGRAR</sequence>
<accession>A0A6G1BUL8</accession>
<evidence type="ECO:0000256" key="1">
    <source>
        <dbReference type="ARBA" id="ARBA00022737"/>
    </source>
</evidence>
<keyword evidence="5" id="KW-1185">Reference proteome</keyword>
<feature type="repeat" description="PPR" evidence="3">
    <location>
        <begin position="94"/>
        <end position="128"/>
    </location>
</feature>
<evidence type="ECO:0000313" key="5">
    <source>
        <dbReference type="Proteomes" id="UP000479710"/>
    </source>
</evidence>
<dbReference type="PANTHER" id="PTHR47926">
    <property type="entry name" value="PENTATRICOPEPTIDE REPEAT-CONTAINING PROTEIN"/>
    <property type="match status" value="1"/>
</dbReference>
<reference evidence="4 5" key="1">
    <citation type="submission" date="2019-11" db="EMBL/GenBank/DDBJ databases">
        <title>Whole genome sequence of Oryza granulata.</title>
        <authorList>
            <person name="Li W."/>
        </authorList>
    </citation>
    <scope>NUCLEOTIDE SEQUENCE [LARGE SCALE GENOMIC DNA]</scope>
    <source>
        <strain evidence="5">cv. Menghai</strain>
        <tissue evidence="4">Leaf</tissue>
    </source>
</reference>
<dbReference type="InterPro" id="IPR011990">
    <property type="entry name" value="TPR-like_helical_dom_sf"/>
</dbReference>
<dbReference type="InterPro" id="IPR002885">
    <property type="entry name" value="PPR_rpt"/>
</dbReference>
<organism evidence="4 5">
    <name type="scientific">Oryza meyeriana var. granulata</name>
    <dbReference type="NCBI Taxonomy" id="110450"/>
    <lineage>
        <taxon>Eukaryota</taxon>
        <taxon>Viridiplantae</taxon>
        <taxon>Streptophyta</taxon>
        <taxon>Embryophyta</taxon>
        <taxon>Tracheophyta</taxon>
        <taxon>Spermatophyta</taxon>
        <taxon>Magnoliopsida</taxon>
        <taxon>Liliopsida</taxon>
        <taxon>Poales</taxon>
        <taxon>Poaceae</taxon>
        <taxon>BOP clade</taxon>
        <taxon>Oryzoideae</taxon>
        <taxon>Oryzeae</taxon>
        <taxon>Oryzinae</taxon>
        <taxon>Oryza</taxon>
        <taxon>Oryza meyeriana</taxon>
    </lineage>
</organism>
<evidence type="ECO:0000313" key="4">
    <source>
        <dbReference type="EMBL" id="KAF0891103.1"/>
    </source>
</evidence>
<dbReference type="Pfam" id="PF13041">
    <property type="entry name" value="PPR_2"/>
    <property type="match status" value="1"/>
</dbReference>
<dbReference type="OrthoDB" id="786827at2759"/>
<keyword evidence="2" id="KW-0809">Transit peptide</keyword>
<dbReference type="Proteomes" id="UP000479710">
    <property type="component" value="Unassembled WGS sequence"/>
</dbReference>
<proteinExistence type="predicted"/>
<evidence type="ECO:0000256" key="2">
    <source>
        <dbReference type="ARBA" id="ARBA00022946"/>
    </source>
</evidence>
<comment type="caution">
    <text evidence="4">The sequence shown here is derived from an EMBL/GenBank/DDBJ whole genome shotgun (WGS) entry which is preliminary data.</text>
</comment>
<name>A0A6G1BUL8_9ORYZ</name>
<dbReference type="NCBIfam" id="TIGR00756">
    <property type="entry name" value="PPR"/>
    <property type="match status" value="1"/>
</dbReference>
<evidence type="ECO:0008006" key="6">
    <source>
        <dbReference type="Google" id="ProtNLM"/>
    </source>
</evidence>
<evidence type="ECO:0000256" key="3">
    <source>
        <dbReference type="PROSITE-ProRule" id="PRU00708"/>
    </source>
</evidence>
<dbReference type="InterPro" id="IPR046960">
    <property type="entry name" value="PPR_At4g14850-like_plant"/>
</dbReference>
<dbReference type="GO" id="GO:0009451">
    <property type="term" value="P:RNA modification"/>
    <property type="evidence" value="ECO:0007669"/>
    <property type="project" value="InterPro"/>
</dbReference>
<dbReference type="PROSITE" id="PS51375">
    <property type="entry name" value="PPR"/>
    <property type="match status" value="1"/>
</dbReference>
<dbReference type="Gene3D" id="1.25.40.10">
    <property type="entry name" value="Tetratricopeptide repeat domain"/>
    <property type="match status" value="1"/>
</dbReference>